<keyword evidence="2" id="KW-1185">Reference proteome</keyword>
<dbReference type="EMBL" id="CAJNOB010000013">
    <property type="protein sequence ID" value="CAF0696953.1"/>
    <property type="molecule type" value="Genomic_DNA"/>
</dbReference>
<evidence type="ECO:0000313" key="1">
    <source>
        <dbReference type="EMBL" id="CAF0696953.1"/>
    </source>
</evidence>
<gene>
    <name evidence="1" type="ORF">MPNT_200008</name>
</gene>
<organism evidence="1 2">
    <name type="scientific">Candidatus Methylacidithermus pantelleriae</name>
    <dbReference type="NCBI Taxonomy" id="2744239"/>
    <lineage>
        <taxon>Bacteria</taxon>
        <taxon>Pseudomonadati</taxon>
        <taxon>Verrucomicrobiota</taxon>
        <taxon>Methylacidiphilae</taxon>
        <taxon>Methylacidiphilales</taxon>
        <taxon>Methylacidiphilaceae</taxon>
        <taxon>Candidatus Methylacidithermus</taxon>
    </lineage>
</organism>
<dbReference type="RefSeq" id="WP_214096310.1">
    <property type="nucleotide sequence ID" value="NZ_CAJNOB010000013.1"/>
</dbReference>
<dbReference type="AlphaFoldDB" id="A0A8J2BLM2"/>
<accession>A0A8J2BLM2</accession>
<sequence length="89" mass="9938">MIYSYAHRVFSNRRDPRVLTWRDVAVRLLRGNTHRGHDPISWFRRENVRNGGRVFRGAGVGVSSADGIFEGGCGESGWRALPIGASIAR</sequence>
<dbReference type="Proteomes" id="UP000663859">
    <property type="component" value="Unassembled WGS sequence"/>
</dbReference>
<evidence type="ECO:0000313" key="2">
    <source>
        <dbReference type="Proteomes" id="UP000663859"/>
    </source>
</evidence>
<name>A0A8J2BLM2_9BACT</name>
<comment type="caution">
    <text evidence="1">The sequence shown here is derived from an EMBL/GenBank/DDBJ whole genome shotgun (WGS) entry which is preliminary data.</text>
</comment>
<reference evidence="1" key="1">
    <citation type="submission" date="2021-02" db="EMBL/GenBank/DDBJ databases">
        <authorList>
            <person name="Cremers G."/>
            <person name="Picone N."/>
        </authorList>
    </citation>
    <scope>NUCLEOTIDE SEQUENCE</scope>
    <source>
        <strain evidence="1">PQ17</strain>
    </source>
</reference>
<proteinExistence type="predicted"/>
<protein>
    <submittedName>
        <fullName evidence="1">Uncharacterized protein</fullName>
    </submittedName>
</protein>